<dbReference type="AlphaFoldDB" id="A0A498RHJ2"/>
<keyword evidence="5" id="KW-1185">Reference proteome</keyword>
<dbReference type="EMBL" id="UPPP01000127">
    <property type="protein sequence ID" value="VBB09562.1"/>
    <property type="molecule type" value="Genomic_DNA"/>
</dbReference>
<dbReference type="PANTHER" id="PTHR42880:SF1">
    <property type="entry name" value="ISOPROPYLMALATE_HOMOCITRATE_CITRAMALATE SYNTHASE FAMILY PROTEIN"/>
    <property type="match status" value="1"/>
</dbReference>
<dbReference type="OrthoDB" id="503431at2"/>
<evidence type="ECO:0000313" key="4">
    <source>
        <dbReference type="EMBL" id="VBB09562.1"/>
    </source>
</evidence>
<proteinExistence type="predicted"/>
<evidence type="ECO:0000259" key="3">
    <source>
        <dbReference type="Pfam" id="PF22617"/>
    </source>
</evidence>
<evidence type="ECO:0000256" key="1">
    <source>
        <dbReference type="ARBA" id="ARBA00022679"/>
    </source>
</evidence>
<dbReference type="InterPro" id="IPR054691">
    <property type="entry name" value="LeuA/HCS_post-cat"/>
</dbReference>
<dbReference type="SUPFAM" id="SSF51569">
    <property type="entry name" value="Aldolase"/>
    <property type="match status" value="1"/>
</dbReference>
<feature type="domain" description="2-isopropylmalate synthase/homocitrate synthase post-catalytic" evidence="3">
    <location>
        <begin position="269"/>
        <end position="348"/>
    </location>
</feature>
<dbReference type="Pfam" id="PF00682">
    <property type="entry name" value="HMGL-like"/>
    <property type="match status" value="1"/>
</dbReference>
<gene>
    <name evidence="4" type="ORF">LUCI_4857</name>
</gene>
<protein>
    <submittedName>
        <fullName evidence="4">Pyruvate carboxyltransferase</fullName>
    </submittedName>
</protein>
<reference evidence="4 5" key="1">
    <citation type="submission" date="2018-06" db="EMBL/GenBank/DDBJ databases">
        <authorList>
            <person name="Strepis N."/>
        </authorList>
    </citation>
    <scope>NUCLEOTIDE SEQUENCE [LARGE SCALE GENOMIC DNA]</scope>
    <source>
        <strain evidence="4">LUCI</strain>
    </source>
</reference>
<sequence>MKRGCELSEWKKGDAMKASNVMFIDQTLGHVLGRRCLSVTELNDIKQKIAHMAQVIFDIPLDALLSSPEYTDINLSDVRIGVKPDLDKIKAAKALGCGRIKICLDFTGLREIPSLAAAVETALKHGMETSVCIINGLDCYGGDMAIFRKLAEEYNLRSYIVDDAESRLDSLNTYQWLVFWRENSSCMLEYNGHNTKGMATGNVLSAIMAGVQSVGVSIGSVGGYPAFEEVLMAMKHLLAMPVKVPDNLASWCRDVMDYAGYTCSLTKAVIGDHIFAHESGIHVDGIVKNSKLYEPFSPESVGLARKIVIGRHSGRASINLKLKQLNIDANQADVPEILAKVRRLALNQKAPVSDAQLRAVIREVAL</sequence>
<evidence type="ECO:0000313" key="5">
    <source>
        <dbReference type="Proteomes" id="UP000277811"/>
    </source>
</evidence>
<dbReference type="Pfam" id="PF22617">
    <property type="entry name" value="HCS_D2"/>
    <property type="match status" value="1"/>
</dbReference>
<dbReference type="PANTHER" id="PTHR42880">
    <property type="entry name" value="HOMOCITRATE SYNTHASE"/>
    <property type="match status" value="1"/>
</dbReference>
<dbReference type="Gene3D" id="3.20.20.70">
    <property type="entry name" value="Aldolase class I"/>
    <property type="match status" value="1"/>
</dbReference>
<dbReference type="Gene3D" id="1.10.238.260">
    <property type="match status" value="1"/>
</dbReference>
<name>A0A498RHJ2_9FIRM</name>
<keyword evidence="1 4" id="KW-0808">Transferase</keyword>
<dbReference type="Proteomes" id="UP000277811">
    <property type="component" value="Unassembled WGS sequence"/>
</dbReference>
<dbReference type="InterPro" id="IPR013785">
    <property type="entry name" value="Aldolase_TIM"/>
</dbReference>
<accession>A0A498RHJ2</accession>
<keyword evidence="4" id="KW-0670">Pyruvate</keyword>
<dbReference type="GO" id="GO:0016740">
    <property type="term" value="F:transferase activity"/>
    <property type="evidence" value="ECO:0007669"/>
    <property type="project" value="UniProtKB-KW"/>
</dbReference>
<dbReference type="RefSeq" id="WP_122630340.1">
    <property type="nucleotide sequence ID" value="NZ_UPPP01000127.1"/>
</dbReference>
<feature type="domain" description="Pyruvate carboxyltransferase" evidence="2">
    <location>
        <begin position="181"/>
        <end position="238"/>
    </location>
</feature>
<dbReference type="InterPro" id="IPR000891">
    <property type="entry name" value="PYR_CT"/>
</dbReference>
<evidence type="ECO:0000259" key="2">
    <source>
        <dbReference type="Pfam" id="PF00682"/>
    </source>
</evidence>
<organism evidence="4 5">
    <name type="scientific">Lucifera butyrica</name>
    <dbReference type="NCBI Taxonomy" id="1351585"/>
    <lineage>
        <taxon>Bacteria</taxon>
        <taxon>Bacillati</taxon>
        <taxon>Bacillota</taxon>
        <taxon>Negativicutes</taxon>
        <taxon>Veillonellales</taxon>
        <taxon>Veillonellaceae</taxon>
        <taxon>Lucifera</taxon>
    </lineage>
</organism>